<evidence type="ECO:0000256" key="2">
    <source>
        <dbReference type="SAM" id="Coils"/>
    </source>
</evidence>
<dbReference type="InterPro" id="IPR036013">
    <property type="entry name" value="Band_7/SPFH_dom_sf"/>
</dbReference>
<feature type="coiled-coil region" evidence="2">
    <location>
        <begin position="193"/>
        <end position="231"/>
    </location>
</feature>
<dbReference type="Proteomes" id="UP000266292">
    <property type="component" value="Chromosome"/>
</dbReference>
<dbReference type="SUPFAM" id="SSF117892">
    <property type="entry name" value="Band 7/SPFH domain"/>
    <property type="match status" value="1"/>
</dbReference>
<keyword evidence="2" id="KW-0175">Coiled coil</keyword>
<dbReference type="RefSeq" id="WP_025608850.1">
    <property type="nucleotide sequence ID" value="NZ_CP021235.1"/>
</dbReference>
<dbReference type="PANTHER" id="PTHR42911">
    <property type="entry name" value="MODULATOR OF FTSH PROTEASE HFLC"/>
    <property type="match status" value="1"/>
</dbReference>
<feature type="domain" description="Band 7" evidence="3">
    <location>
        <begin position="26"/>
        <end position="194"/>
    </location>
</feature>
<dbReference type="KEGG" id="pact:CA264_18265"/>
<reference evidence="5" key="1">
    <citation type="submission" date="2017-05" db="EMBL/GenBank/DDBJ databases">
        <authorList>
            <person name="Ray J."/>
            <person name="Price M."/>
            <person name="Deutschbauer A."/>
        </authorList>
    </citation>
    <scope>NUCLEOTIDE SEQUENCE [LARGE SCALE GENOMIC DNA]</scope>
    <source>
        <strain evidence="5">DSM 19842</strain>
    </source>
</reference>
<sequence length="266" mass="30511">MNNARQLLTWSLSFILILVFSITAMKSCTRIDAGHEGILVKLYGTDKGVQDVNLVTGRVWYNPFTEEVFQFPTFVQTVDYPAFTVNAKDGSVFTVDPTISFRVSPGESPRIFSKYRKDIELITKTTLFNYTRDAFRIQFNLYTTDSIISNRQTFEDKVQIALDKALRKEGFELEQMTSGLQYPDEIVRAVNLKNRAVQQALQVENELKVAEAQARKKIVEAEAEARANELRQRTLTPLLIQQQFIEKWDGKTPLYGNSPTFFKNVQ</sequence>
<dbReference type="Pfam" id="PF01145">
    <property type="entry name" value="Band_7"/>
    <property type="match status" value="1"/>
</dbReference>
<dbReference type="STRING" id="709015.GCA_000472485_03690"/>
<protein>
    <recommendedName>
        <fullName evidence="3">Band 7 domain-containing protein</fullName>
    </recommendedName>
</protein>
<dbReference type="Gene3D" id="3.30.479.30">
    <property type="entry name" value="Band 7 domain"/>
    <property type="match status" value="1"/>
</dbReference>
<dbReference type="SMART" id="SM00244">
    <property type="entry name" value="PHB"/>
    <property type="match status" value="1"/>
</dbReference>
<evidence type="ECO:0000313" key="5">
    <source>
        <dbReference type="Proteomes" id="UP000266292"/>
    </source>
</evidence>
<accession>A0A1X9YWH2</accession>
<evidence type="ECO:0000313" key="4">
    <source>
        <dbReference type="EMBL" id="ARS37218.1"/>
    </source>
</evidence>
<gene>
    <name evidence="4" type="ORF">CA264_18265</name>
</gene>
<evidence type="ECO:0000259" key="3">
    <source>
        <dbReference type="SMART" id="SM00244"/>
    </source>
</evidence>
<dbReference type="InterPro" id="IPR001107">
    <property type="entry name" value="Band_7"/>
</dbReference>
<dbReference type="OrthoDB" id="9812991at2"/>
<name>A0A1X9YWH2_9BACT</name>
<keyword evidence="5" id="KW-1185">Reference proteome</keyword>
<dbReference type="EMBL" id="CP021235">
    <property type="protein sequence ID" value="ARS37218.1"/>
    <property type="molecule type" value="Genomic_DNA"/>
</dbReference>
<dbReference type="PANTHER" id="PTHR42911:SF1">
    <property type="entry name" value="MODULATOR OF FTSH PROTEASE HFLC"/>
    <property type="match status" value="1"/>
</dbReference>
<dbReference type="AlphaFoldDB" id="A0A1X9YWH2"/>
<dbReference type="GO" id="GO:0016020">
    <property type="term" value="C:membrane"/>
    <property type="evidence" value="ECO:0007669"/>
    <property type="project" value="UniProtKB-SubCell"/>
</dbReference>
<comment type="subcellular location">
    <subcellularLocation>
        <location evidence="1">Membrane</location>
        <topology evidence="1">Single-pass membrane protein</topology>
    </subcellularLocation>
</comment>
<organism evidence="4 5">
    <name type="scientific">Pontibacter actiniarum</name>
    <dbReference type="NCBI Taxonomy" id="323450"/>
    <lineage>
        <taxon>Bacteria</taxon>
        <taxon>Pseudomonadati</taxon>
        <taxon>Bacteroidota</taxon>
        <taxon>Cytophagia</taxon>
        <taxon>Cytophagales</taxon>
        <taxon>Hymenobacteraceae</taxon>
        <taxon>Pontibacter</taxon>
    </lineage>
</organism>
<evidence type="ECO:0000256" key="1">
    <source>
        <dbReference type="ARBA" id="ARBA00004167"/>
    </source>
</evidence>
<proteinExistence type="predicted"/>